<evidence type="ECO:0000256" key="3">
    <source>
        <dbReference type="ARBA" id="ARBA00008883"/>
    </source>
</evidence>
<evidence type="ECO:0000313" key="20">
    <source>
        <dbReference type="Proteomes" id="UP001165583"/>
    </source>
</evidence>
<sequence>MNLPAIYEPGRHVPQIVAERGAAWHAAEDQITVHLLLAMLRRRREVLLLTLAICVVLALVWTAALPRIYRSSADVVMITTSTEVVPGDADQAQSEPTRSEDVETQIQLIRSREMAGQVLDRTGLLGDEAFRADVIAPRSALDNISSLLGIRRRKGTPQEPGLARPFHEMAVTYLIDRLGVARVDNSYNLRIAFEDYDPERTALVTNTYARLFTTDDARERARTNATAAKVLQTRVDELRRAANRAFAEVQSYRVHTGLLSSAATSLTEQEISTYNQQIAAAQAEAARDAATLASARGQLRSGGADNVGEGGASPVVSALRAQRAQLVIRERDLSQRYYDDNPDLITVRSQIADIDRQIAGEVNRSIKGLEARAQASARRLSSLLASRSGTRAQLSTDNAALVTLADLEKRAEAARTLYQSYLERYNAVVAGSGSEQPGARLISRANVPVLPKSPDLLLNLALGCVVGGLLGATLAIVLELSYRGLTTLDDVESRLGIRGLGFVPACHTVEPHSASPLDTVRDHPDGGFSEALRNVIVSIRHGASGGGKVIAITSAVPGEGKTTIAACMARALAMANERVVVIDCDVIRRCLSRQFGLSGGEPGLHEALSLEAGRVVAHEEPDSALQVIPITRPFARGERLTERGRLHRVIARLGEEFDVIILDCPPILPIAESREIVSLADNVVLVVQWRKTVDKVVKAAVRQLPMRTIKALGIVLNRVDMKQQARFGGHDAASFYDKYRGYYA</sequence>
<evidence type="ECO:0000256" key="2">
    <source>
        <dbReference type="ARBA" id="ARBA00007316"/>
    </source>
</evidence>
<keyword evidence="12 16" id="KW-1133">Transmembrane helix</keyword>
<evidence type="ECO:0000259" key="17">
    <source>
        <dbReference type="Pfam" id="PF02706"/>
    </source>
</evidence>
<keyword evidence="11" id="KW-0067">ATP-binding</keyword>
<evidence type="ECO:0000256" key="12">
    <source>
        <dbReference type="ARBA" id="ARBA00022989"/>
    </source>
</evidence>
<dbReference type="Pfam" id="PF02706">
    <property type="entry name" value="Wzz"/>
    <property type="match status" value="1"/>
</dbReference>
<evidence type="ECO:0000313" key="19">
    <source>
        <dbReference type="EMBL" id="MCT2398717.1"/>
    </source>
</evidence>
<comment type="catalytic activity">
    <reaction evidence="15">
        <text>L-tyrosyl-[protein] + ATP = O-phospho-L-tyrosyl-[protein] + ADP + H(+)</text>
        <dbReference type="Rhea" id="RHEA:10596"/>
        <dbReference type="Rhea" id="RHEA-COMP:10136"/>
        <dbReference type="Rhea" id="RHEA-COMP:20101"/>
        <dbReference type="ChEBI" id="CHEBI:15378"/>
        <dbReference type="ChEBI" id="CHEBI:30616"/>
        <dbReference type="ChEBI" id="CHEBI:46858"/>
        <dbReference type="ChEBI" id="CHEBI:61978"/>
        <dbReference type="ChEBI" id="CHEBI:456216"/>
        <dbReference type="EC" id="2.7.10.2"/>
    </reaction>
</comment>
<reference evidence="19" key="1">
    <citation type="submission" date="2022-09" db="EMBL/GenBank/DDBJ databases">
        <title>Novosphingobium sp. Nov., a polycyclic aromatic hydrocarbon-degrading bacterium isolated form mangrove sediments in HongKong.</title>
        <authorList>
            <person name="Hu Z."/>
        </authorList>
    </citation>
    <scope>NUCLEOTIDE SEQUENCE</scope>
    <source>
        <strain evidence="19">HK4-1</strain>
    </source>
</reference>
<comment type="similarity">
    <text evidence="3">Belongs to the etk/wzc family.</text>
</comment>
<evidence type="ECO:0000256" key="9">
    <source>
        <dbReference type="ARBA" id="ARBA00022741"/>
    </source>
</evidence>
<dbReference type="InterPro" id="IPR005702">
    <property type="entry name" value="Wzc-like_C"/>
</dbReference>
<keyword evidence="5" id="KW-1003">Cell membrane</keyword>
<evidence type="ECO:0000256" key="14">
    <source>
        <dbReference type="ARBA" id="ARBA00023137"/>
    </source>
</evidence>
<comment type="caution">
    <text evidence="19">The sequence shown here is derived from an EMBL/GenBank/DDBJ whole genome shotgun (WGS) entry which is preliminary data.</text>
</comment>
<dbReference type="Gene3D" id="3.40.50.300">
    <property type="entry name" value="P-loop containing nucleotide triphosphate hydrolases"/>
    <property type="match status" value="1"/>
</dbReference>
<evidence type="ECO:0000256" key="11">
    <source>
        <dbReference type="ARBA" id="ARBA00022840"/>
    </source>
</evidence>
<evidence type="ECO:0000259" key="18">
    <source>
        <dbReference type="Pfam" id="PF13614"/>
    </source>
</evidence>
<dbReference type="InterPro" id="IPR050445">
    <property type="entry name" value="Bact_polysacc_biosynth/exp"/>
</dbReference>
<keyword evidence="13 16" id="KW-0472">Membrane</keyword>
<dbReference type="PANTHER" id="PTHR32309">
    <property type="entry name" value="TYROSINE-PROTEIN KINASE"/>
    <property type="match status" value="1"/>
</dbReference>
<dbReference type="EMBL" id="JANZXA010000002">
    <property type="protein sequence ID" value="MCT2398717.1"/>
    <property type="molecule type" value="Genomic_DNA"/>
</dbReference>
<name>A0ABT2I1N2_9SPHN</name>
<feature type="domain" description="Polysaccharide chain length determinant N-terminal" evidence="17">
    <location>
        <begin position="29"/>
        <end position="120"/>
    </location>
</feature>
<evidence type="ECO:0000256" key="7">
    <source>
        <dbReference type="ARBA" id="ARBA00022679"/>
    </source>
</evidence>
<keyword evidence="6" id="KW-0997">Cell inner membrane</keyword>
<dbReference type="PANTHER" id="PTHR32309:SF13">
    <property type="entry name" value="FERRIC ENTEROBACTIN TRANSPORT PROTEIN FEPE"/>
    <property type="match status" value="1"/>
</dbReference>
<evidence type="ECO:0000256" key="8">
    <source>
        <dbReference type="ARBA" id="ARBA00022692"/>
    </source>
</evidence>
<dbReference type="Proteomes" id="UP001165583">
    <property type="component" value="Unassembled WGS sequence"/>
</dbReference>
<evidence type="ECO:0000256" key="15">
    <source>
        <dbReference type="ARBA" id="ARBA00051245"/>
    </source>
</evidence>
<comment type="similarity">
    <text evidence="2">Belongs to the CpsD/CapB family.</text>
</comment>
<evidence type="ECO:0000256" key="10">
    <source>
        <dbReference type="ARBA" id="ARBA00022777"/>
    </source>
</evidence>
<evidence type="ECO:0000256" key="6">
    <source>
        <dbReference type="ARBA" id="ARBA00022519"/>
    </source>
</evidence>
<evidence type="ECO:0000256" key="13">
    <source>
        <dbReference type="ARBA" id="ARBA00023136"/>
    </source>
</evidence>
<dbReference type="Pfam" id="PF13614">
    <property type="entry name" value="AAA_31"/>
    <property type="match status" value="1"/>
</dbReference>
<comment type="subcellular location">
    <subcellularLocation>
        <location evidence="1">Cell inner membrane</location>
        <topology evidence="1">Multi-pass membrane protein</topology>
    </subcellularLocation>
</comment>
<protein>
    <recommendedName>
        <fullName evidence="4">non-specific protein-tyrosine kinase</fullName>
        <ecNumber evidence="4">2.7.10.2</ecNumber>
    </recommendedName>
</protein>
<keyword evidence="8 16" id="KW-0812">Transmembrane</keyword>
<evidence type="ECO:0000256" key="4">
    <source>
        <dbReference type="ARBA" id="ARBA00011903"/>
    </source>
</evidence>
<feature type="domain" description="AAA" evidence="18">
    <location>
        <begin position="548"/>
        <end position="690"/>
    </location>
</feature>
<dbReference type="InterPro" id="IPR025669">
    <property type="entry name" value="AAA_dom"/>
</dbReference>
<evidence type="ECO:0000256" key="1">
    <source>
        <dbReference type="ARBA" id="ARBA00004429"/>
    </source>
</evidence>
<dbReference type="RefSeq" id="WP_260044146.1">
    <property type="nucleotide sequence ID" value="NZ_JANZXA010000002.1"/>
</dbReference>
<keyword evidence="7" id="KW-0808">Transferase</keyword>
<dbReference type="InterPro" id="IPR003856">
    <property type="entry name" value="LPS_length_determ_N"/>
</dbReference>
<accession>A0ABT2I1N2</accession>
<keyword evidence="9" id="KW-0547">Nucleotide-binding</keyword>
<keyword evidence="20" id="KW-1185">Reference proteome</keyword>
<dbReference type="InterPro" id="IPR027417">
    <property type="entry name" value="P-loop_NTPase"/>
</dbReference>
<evidence type="ECO:0000256" key="16">
    <source>
        <dbReference type="SAM" id="Phobius"/>
    </source>
</evidence>
<keyword evidence="10" id="KW-0418">Kinase</keyword>
<dbReference type="CDD" id="cd05387">
    <property type="entry name" value="BY-kinase"/>
    <property type="match status" value="1"/>
</dbReference>
<feature type="transmembrane region" description="Helical" evidence="16">
    <location>
        <begin position="46"/>
        <end position="69"/>
    </location>
</feature>
<dbReference type="SUPFAM" id="SSF52540">
    <property type="entry name" value="P-loop containing nucleoside triphosphate hydrolases"/>
    <property type="match status" value="1"/>
</dbReference>
<gene>
    <name evidence="19" type="ORF">NZK81_04065</name>
</gene>
<keyword evidence="14" id="KW-0829">Tyrosine-protein kinase</keyword>
<organism evidence="19 20">
    <name type="scientific">Novosphingobium mangrovi</name>
    <name type="common">ex Huang et al. 2023</name>
    <dbReference type="NCBI Taxonomy" id="2976432"/>
    <lineage>
        <taxon>Bacteria</taxon>
        <taxon>Pseudomonadati</taxon>
        <taxon>Pseudomonadota</taxon>
        <taxon>Alphaproteobacteria</taxon>
        <taxon>Sphingomonadales</taxon>
        <taxon>Sphingomonadaceae</taxon>
        <taxon>Novosphingobium</taxon>
    </lineage>
</organism>
<proteinExistence type="inferred from homology"/>
<dbReference type="EC" id="2.7.10.2" evidence="4"/>
<evidence type="ECO:0000256" key="5">
    <source>
        <dbReference type="ARBA" id="ARBA00022475"/>
    </source>
</evidence>